<evidence type="ECO:0000256" key="1">
    <source>
        <dbReference type="SAM" id="Coils"/>
    </source>
</evidence>
<keyword evidence="1" id="KW-0175">Coiled coil</keyword>
<proteinExistence type="predicted"/>
<evidence type="ECO:0000313" key="3">
    <source>
        <dbReference type="EMBL" id="EOA84668.1"/>
    </source>
</evidence>
<feature type="region of interest" description="Disordered" evidence="2">
    <location>
        <begin position="190"/>
        <end position="243"/>
    </location>
</feature>
<gene>
    <name evidence="3" type="ORF">SETTUDRAFT_20198</name>
</gene>
<evidence type="ECO:0000313" key="4">
    <source>
        <dbReference type="Proteomes" id="UP000016935"/>
    </source>
</evidence>
<feature type="compositionally biased region" description="Low complexity" evidence="2">
    <location>
        <begin position="74"/>
        <end position="89"/>
    </location>
</feature>
<dbReference type="RefSeq" id="XP_008026874.1">
    <property type="nucleotide sequence ID" value="XM_008028683.1"/>
</dbReference>
<sequence length="375" mass="42650">MTGLSSPKRESRIRHWAKRLGSCLTKCQPQHEGKPSYLDTDDESITSPFDMLNTERVPRRVQSMRRTKSASDKTASARSRRPATSATYALPSPGRLQRADHQQYIHAEQTIRLVDASISSSAGGRHASYATNFSRRSTGYAPYGSERVSSAYDEMGLHRTKTRSKQDDEAPLPNPRSVLSWLDSFQAQQFVNGEPTRPPTSRRDSAADLTIRPLQIRPRQTDTVYGRTPSGQTSVSTQSRKTGSAQICYPPSIHSQVALNAMLCEGVKGWDQDWDKPLQHRIGDSKCLWKSASQRLLVRNKDSIRRLNEEAERDEQQDRILERMEADTRLGPRHIRSIDSIEELAEEDRQADEEWSGTWKAFDRVFATWDEGRQY</sequence>
<dbReference type="AlphaFoldDB" id="R0JUH8"/>
<reference evidence="3 4" key="1">
    <citation type="journal article" date="2012" name="PLoS Pathog.">
        <title>Diverse lifestyles and strategies of plant pathogenesis encoded in the genomes of eighteen Dothideomycetes fungi.</title>
        <authorList>
            <person name="Ohm R.A."/>
            <person name="Feau N."/>
            <person name="Henrissat B."/>
            <person name="Schoch C.L."/>
            <person name="Horwitz B.A."/>
            <person name="Barry K.W."/>
            <person name="Condon B.J."/>
            <person name="Copeland A.C."/>
            <person name="Dhillon B."/>
            <person name="Glaser F."/>
            <person name="Hesse C.N."/>
            <person name="Kosti I."/>
            <person name="LaButti K."/>
            <person name="Lindquist E.A."/>
            <person name="Lucas S."/>
            <person name="Salamov A.A."/>
            <person name="Bradshaw R.E."/>
            <person name="Ciuffetti L."/>
            <person name="Hamelin R.C."/>
            <person name="Kema G.H.J."/>
            <person name="Lawrence C."/>
            <person name="Scott J.A."/>
            <person name="Spatafora J.W."/>
            <person name="Turgeon B.G."/>
            <person name="de Wit P.J.G.M."/>
            <person name="Zhong S."/>
            <person name="Goodwin S.B."/>
            <person name="Grigoriev I.V."/>
        </authorList>
    </citation>
    <scope>NUCLEOTIDE SEQUENCE [LARGE SCALE GENOMIC DNA]</scope>
    <source>
        <strain evidence="4">28A</strain>
    </source>
</reference>
<dbReference type="OrthoDB" id="3671123at2759"/>
<name>R0JUH8_EXST2</name>
<dbReference type="GeneID" id="19402301"/>
<protein>
    <submittedName>
        <fullName evidence="3">Uncharacterized protein</fullName>
    </submittedName>
</protein>
<evidence type="ECO:0000256" key="2">
    <source>
        <dbReference type="SAM" id="MobiDB-lite"/>
    </source>
</evidence>
<dbReference type="HOGENOM" id="CLU_799217_0_0_1"/>
<feature type="coiled-coil region" evidence="1">
    <location>
        <begin position="297"/>
        <end position="324"/>
    </location>
</feature>
<keyword evidence="4" id="KW-1185">Reference proteome</keyword>
<feature type="region of interest" description="Disordered" evidence="2">
    <location>
        <begin position="27"/>
        <end position="96"/>
    </location>
</feature>
<dbReference type="EMBL" id="KB908703">
    <property type="protein sequence ID" value="EOA84668.1"/>
    <property type="molecule type" value="Genomic_DNA"/>
</dbReference>
<feature type="compositionally biased region" description="Polar residues" evidence="2">
    <location>
        <begin position="229"/>
        <end position="243"/>
    </location>
</feature>
<dbReference type="Proteomes" id="UP000016935">
    <property type="component" value="Unassembled WGS sequence"/>
</dbReference>
<reference evidence="3 4" key="2">
    <citation type="journal article" date="2013" name="PLoS Genet.">
        <title>Comparative genome structure, secondary metabolite, and effector coding capacity across Cochliobolus pathogens.</title>
        <authorList>
            <person name="Condon B.J."/>
            <person name="Leng Y."/>
            <person name="Wu D."/>
            <person name="Bushley K.E."/>
            <person name="Ohm R.A."/>
            <person name="Otillar R."/>
            <person name="Martin J."/>
            <person name="Schackwitz W."/>
            <person name="Grimwood J."/>
            <person name="MohdZainudin N."/>
            <person name="Xue C."/>
            <person name="Wang R."/>
            <person name="Manning V.A."/>
            <person name="Dhillon B."/>
            <person name="Tu Z.J."/>
            <person name="Steffenson B.J."/>
            <person name="Salamov A."/>
            <person name="Sun H."/>
            <person name="Lowry S."/>
            <person name="LaButti K."/>
            <person name="Han J."/>
            <person name="Copeland A."/>
            <person name="Lindquist E."/>
            <person name="Barry K."/>
            <person name="Schmutz J."/>
            <person name="Baker S.E."/>
            <person name="Ciuffetti L.M."/>
            <person name="Grigoriev I.V."/>
            <person name="Zhong S."/>
            <person name="Turgeon B.G."/>
        </authorList>
    </citation>
    <scope>NUCLEOTIDE SEQUENCE [LARGE SCALE GENOMIC DNA]</scope>
    <source>
        <strain evidence="4">28A</strain>
    </source>
</reference>
<organism evidence="3 4">
    <name type="scientific">Exserohilum turcicum (strain 28A)</name>
    <name type="common">Northern leaf blight fungus</name>
    <name type="synonym">Setosphaeria turcica</name>
    <dbReference type="NCBI Taxonomy" id="671987"/>
    <lineage>
        <taxon>Eukaryota</taxon>
        <taxon>Fungi</taxon>
        <taxon>Dikarya</taxon>
        <taxon>Ascomycota</taxon>
        <taxon>Pezizomycotina</taxon>
        <taxon>Dothideomycetes</taxon>
        <taxon>Pleosporomycetidae</taxon>
        <taxon>Pleosporales</taxon>
        <taxon>Pleosporineae</taxon>
        <taxon>Pleosporaceae</taxon>
        <taxon>Exserohilum</taxon>
    </lineage>
</organism>
<feature type="region of interest" description="Disordered" evidence="2">
    <location>
        <begin position="158"/>
        <end position="177"/>
    </location>
</feature>
<accession>R0JUH8</accession>